<dbReference type="InterPro" id="IPR033690">
    <property type="entry name" value="Adenylat_kinase_CS"/>
</dbReference>
<keyword evidence="5 6" id="KW-0067">ATP-binding</keyword>
<comment type="subunit">
    <text evidence="6 8">Monomer.</text>
</comment>
<feature type="binding site" evidence="6">
    <location>
        <position position="150"/>
    </location>
    <ligand>
        <name>Zn(2+)</name>
        <dbReference type="ChEBI" id="CHEBI:29105"/>
        <note>structural</note>
    </ligand>
</feature>
<keyword evidence="6" id="KW-0963">Cytoplasm</keyword>
<evidence type="ECO:0000256" key="7">
    <source>
        <dbReference type="RuleBase" id="RU003330"/>
    </source>
</evidence>
<comment type="catalytic activity">
    <reaction evidence="6 8">
        <text>AMP + ATP = 2 ADP</text>
        <dbReference type="Rhea" id="RHEA:12973"/>
        <dbReference type="ChEBI" id="CHEBI:30616"/>
        <dbReference type="ChEBI" id="CHEBI:456215"/>
        <dbReference type="ChEBI" id="CHEBI:456216"/>
        <dbReference type="EC" id="2.7.4.3"/>
    </reaction>
</comment>
<dbReference type="UniPathway" id="UPA00588">
    <property type="reaction ID" value="UER00649"/>
</dbReference>
<comment type="subcellular location">
    <subcellularLocation>
        <location evidence="6 8">Cytoplasm</location>
    </subcellularLocation>
</comment>
<dbReference type="Gene3D" id="3.40.50.300">
    <property type="entry name" value="P-loop containing nucleotide triphosphate hydrolases"/>
    <property type="match status" value="1"/>
</dbReference>
<dbReference type="PANTHER" id="PTHR23359">
    <property type="entry name" value="NUCLEOTIDE KINASE"/>
    <property type="match status" value="1"/>
</dbReference>
<evidence type="ECO:0000256" key="5">
    <source>
        <dbReference type="ARBA" id="ARBA00022840"/>
    </source>
</evidence>
<keyword evidence="11" id="KW-1185">Reference proteome</keyword>
<protein>
    <recommendedName>
        <fullName evidence="6 8">Adenylate kinase</fullName>
        <shortName evidence="6">AK</shortName>
        <ecNumber evidence="6 8">2.7.4.3</ecNumber>
    </recommendedName>
    <alternativeName>
        <fullName evidence="6">ATP-AMP transphosphorylase</fullName>
    </alternativeName>
    <alternativeName>
        <fullName evidence="6">ATP:AMP phosphotransferase</fullName>
    </alternativeName>
    <alternativeName>
        <fullName evidence="6">Adenylate monophosphate kinase</fullName>
    </alternativeName>
</protein>
<keyword evidence="4 6" id="KW-0418">Kinase</keyword>
<dbReference type="GO" id="GO:0004017">
    <property type="term" value="F:AMP kinase activity"/>
    <property type="evidence" value="ECO:0007669"/>
    <property type="project" value="UniProtKB-UniRule"/>
</dbReference>
<dbReference type="RefSeq" id="WP_091650673.1">
    <property type="nucleotide sequence ID" value="NZ_FNHQ01000016.1"/>
</dbReference>
<evidence type="ECO:0000259" key="9">
    <source>
        <dbReference type="Pfam" id="PF05191"/>
    </source>
</evidence>
<evidence type="ECO:0000256" key="3">
    <source>
        <dbReference type="ARBA" id="ARBA00022741"/>
    </source>
</evidence>
<name>A0A1G9X1I1_9FIRM</name>
<keyword evidence="6" id="KW-0479">Metal-binding</keyword>
<keyword evidence="3 6" id="KW-0547">Nucleotide-binding</keyword>
<gene>
    <name evidence="6" type="primary">adk</name>
    <name evidence="10" type="ORF">SAMN05660299_01741</name>
</gene>
<comment type="similarity">
    <text evidence="6 7">Belongs to the adenylate kinase family.</text>
</comment>
<feature type="region of interest" description="NMP" evidence="6">
    <location>
        <begin position="30"/>
        <end position="59"/>
    </location>
</feature>
<dbReference type="Pfam" id="PF00406">
    <property type="entry name" value="ADK"/>
    <property type="match status" value="1"/>
</dbReference>
<dbReference type="PRINTS" id="PR00094">
    <property type="entry name" value="ADENYLTKNASE"/>
</dbReference>
<dbReference type="InterPro" id="IPR007862">
    <property type="entry name" value="Adenylate_kinase_lid-dom"/>
</dbReference>
<dbReference type="OrthoDB" id="9805030at2"/>
<feature type="binding site" evidence="6">
    <location>
        <position position="153"/>
    </location>
    <ligand>
        <name>Zn(2+)</name>
        <dbReference type="ChEBI" id="CHEBI:29105"/>
        <note>structural</note>
    </ligand>
</feature>
<dbReference type="InterPro" id="IPR006259">
    <property type="entry name" value="Adenyl_kin_sub"/>
</dbReference>
<dbReference type="NCBIfam" id="NF001380">
    <property type="entry name" value="PRK00279.1-2"/>
    <property type="match status" value="1"/>
</dbReference>
<evidence type="ECO:0000256" key="1">
    <source>
        <dbReference type="ARBA" id="ARBA00022679"/>
    </source>
</evidence>
<feature type="binding site" evidence="6">
    <location>
        <begin position="136"/>
        <end position="137"/>
    </location>
    <ligand>
        <name>ATP</name>
        <dbReference type="ChEBI" id="CHEBI:30616"/>
    </ligand>
</feature>
<evidence type="ECO:0000256" key="2">
    <source>
        <dbReference type="ARBA" id="ARBA00022727"/>
    </source>
</evidence>
<feature type="binding site" evidence="6">
    <location>
        <position position="133"/>
    </location>
    <ligand>
        <name>Zn(2+)</name>
        <dbReference type="ChEBI" id="CHEBI:29105"/>
        <note>structural</note>
    </ligand>
</feature>
<feature type="domain" description="Adenylate kinase active site lid" evidence="9">
    <location>
        <begin position="127"/>
        <end position="162"/>
    </location>
</feature>
<evidence type="ECO:0000256" key="6">
    <source>
        <dbReference type="HAMAP-Rule" id="MF_00235"/>
    </source>
</evidence>
<feature type="binding site" evidence="6">
    <location>
        <begin position="57"/>
        <end position="59"/>
    </location>
    <ligand>
        <name>AMP</name>
        <dbReference type="ChEBI" id="CHEBI:456215"/>
    </ligand>
</feature>
<feature type="binding site" evidence="6">
    <location>
        <position position="171"/>
    </location>
    <ligand>
        <name>AMP</name>
        <dbReference type="ChEBI" id="CHEBI:456215"/>
    </ligand>
</feature>
<feature type="region of interest" description="LID" evidence="6">
    <location>
        <begin position="126"/>
        <end position="163"/>
    </location>
</feature>
<organism evidence="10 11">
    <name type="scientific">Megasphaera paucivorans</name>
    <dbReference type="NCBI Taxonomy" id="349095"/>
    <lineage>
        <taxon>Bacteria</taxon>
        <taxon>Bacillati</taxon>
        <taxon>Bacillota</taxon>
        <taxon>Negativicutes</taxon>
        <taxon>Veillonellales</taxon>
        <taxon>Veillonellaceae</taxon>
        <taxon>Megasphaera</taxon>
    </lineage>
</organism>
<keyword evidence="1 6" id="KW-0808">Transferase</keyword>
<dbReference type="Pfam" id="PF05191">
    <property type="entry name" value="ADK_lid"/>
    <property type="match status" value="1"/>
</dbReference>
<dbReference type="STRING" id="349095.SAMN05660299_01741"/>
<dbReference type="Proteomes" id="UP000199309">
    <property type="component" value="Unassembled WGS sequence"/>
</dbReference>
<keyword evidence="2 6" id="KW-0545">Nucleotide biosynthesis</keyword>
<evidence type="ECO:0000256" key="4">
    <source>
        <dbReference type="ARBA" id="ARBA00022777"/>
    </source>
</evidence>
<dbReference type="EC" id="2.7.4.3" evidence="6 8"/>
<comment type="domain">
    <text evidence="6">Consists of three domains, a large central CORE domain and two small peripheral domains, NMPbind and LID, which undergo movements during catalysis. The LID domain closes over the site of phosphoryl transfer upon ATP binding. Assembling and dissambling the active center during each catalytic cycle provides an effective means to prevent ATP hydrolysis. Some bacteria have evolved a zinc-coordinating structure that stabilizes the LID domain.</text>
</comment>
<evidence type="ECO:0000313" key="10">
    <source>
        <dbReference type="EMBL" id="SDM90589.1"/>
    </source>
</evidence>
<comment type="function">
    <text evidence="6">Catalyzes the reversible transfer of the terminal phosphate group between ATP and AMP. Plays an important role in cellular energy homeostasis and in adenine nucleotide metabolism.</text>
</comment>
<proteinExistence type="inferred from homology"/>
<dbReference type="NCBIfam" id="NF001381">
    <property type="entry name" value="PRK00279.1-3"/>
    <property type="match status" value="1"/>
</dbReference>
<reference evidence="10 11" key="1">
    <citation type="submission" date="2016-10" db="EMBL/GenBank/DDBJ databases">
        <authorList>
            <person name="de Groot N.N."/>
        </authorList>
    </citation>
    <scope>NUCLEOTIDE SEQUENCE [LARGE SCALE GENOMIC DNA]</scope>
    <source>
        <strain evidence="10 11">DSM 16981</strain>
    </source>
</reference>
<dbReference type="PROSITE" id="PS00113">
    <property type="entry name" value="ADENYLATE_KINASE"/>
    <property type="match status" value="1"/>
</dbReference>
<dbReference type="EMBL" id="FNHQ01000016">
    <property type="protein sequence ID" value="SDM90589.1"/>
    <property type="molecule type" value="Genomic_DNA"/>
</dbReference>
<dbReference type="HAMAP" id="MF_00235">
    <property type="entry name" value="Adenylate_kinase_Adk"/>
    <property type="match status" value="1"/>
</dbReference>
<feature type="binding site" evidence="6">
    <location>
        <position position="127"/>
    </location>
    <ligand>
        <name>ATP</name>
        <dbReference type="ChEBI" id="CHEBI:30616"/>
    </ligand>
</feature>
<sequence length="217" mass="23761">MYILLMGPPGAGKGTQAEQLIEKYGIPQIATGDMFRAAVKEQTPLGLEAKKYMDNGQLVPDAVTIGIVKERLAKEDCKKGFILDGFPRTTAQAVSLDAILSDLGIKLDGVVNISVPDEELIQRTAGRQICRSCGATYHITFKPAKVHGVCDKCGGELYQRDDDKADTVKKRLTVYAAQTKPLIDYYKNSNLYIEIDGTQGMKAVFKAIVESLEKSKK</sequence>
<feature type="binding site" evidence="6">
    <location>
        <position position="31"/>
    </location>
    <ligand>
        <name>AMP</name>
        <dbReference type="ChEBI" id="CHEBI:456215"/>
    </ligand>
</feature>
<evidence type="ECO:0000256" key="8">
    <source>
        <dbReference type="RuleBase" id="RU003331"/>
    </source>
</evidence>
<feature type="binding site" evidence="6">
    <location>
        <position position="199"/>
    </location>
    <ligand>
        <name>ATP</name>
        <dbReference type="ChEBI" id="CHEBI:30616"/>
    </ligand>
</feature>
<feature type="binding site" evidence="6">
    <location>
        <position position="130"/>
    </location>
    <ligand>
        <name>Zn(2+)</name>
        <dbReference type="ChEBI" id="CHEBI:29105"/>
        <note>structural</note>
    </ligand>
</feature>
<dbReference type="AlphaFoldDB" id="A0A1G9X1I1"/>
<dbReference type="GO" id="GO:0044209">
    <property type="term" value="P:AMP salvage"/>
    <property type="evidence" value="ECO:0007669"/>
    <property type="project" value="UniProtKB-UniRule"/>
</dbReference>
<dbReference type="FunFam" id="3.40.50.300:FF:000106">
    <property type="entry name" value="Adenylate kinase mitochondrial"/>
    <property type="match status" value="1"/>
</dbReference>
<dbReference type="GO" id="GO:0005524">
    <property type="term" value="F:ATP binding"/>
    <property type="evidence" value="ECO:0007669"/>
    <property type="project" value="UniProtKB-UniRule"/>
</dbReference>
<dbReference type="NCBIfam" id="TIGR01351">
    <property type="entry name" value="adk"/>
    <property type="match status" value="1"/>
</dbReference>
<dbReference type="GO" id="GO:0008270">
    <property type="term" value="F:zinc ion binding"/>
    <property type="evidence" value="ECO:0007669"/>
    <property type="project" value="UniProtKB-UniRule"/>
</dbReference>
<feature type="binding site" evidence="6">
    <location>
        <position position="92"/>
    </location>
    <ligand>
        <name>AMP</name>
        <dbReference type="ChEBI" id="CHEBI:456215"/>
    </ligand>
</feature>
<dbReference type="InterPro" id="IPR027417">
    <property type="entry name" value="P-loop_NTPase"/>
</dbReference>
<dbReference type="NCBIfam" id="NF011100">
    <property type="entry name" value="PRK14527.1"/>
    <property type="match status" value="1"/>
</dbReference>
<feature type="binding site" evidence="6">
    <location>
        <position position="36"/>
    </location>
    <ligand>
        <name>AMP</name>
        <dbReference type="ChEBI" id="CHEBI:456215"/>
    </ligand>
</feature>
<dbReference type="GO" id="GO:0005737">
    <property type="term" value="C:cytoplasm"/>
    <property type="evidence" value="ECO:0007669"/>
    <property type="project" value="UniProtKB-SubCell"/>
</dbReference>
<feature type="binding site" evidence="6">
    <location>
        <begin position="85"/>
        <end position="88"/>
    </location>
    <ligand>
        <name>AMP</name>
        <dbReference type="ChEBI" id="CHEBI:456215"/>
    </ligand>
</feature>
<feature type="binding site" evidence="6">
    <location>
        <position position="160"/>
    </location>
    <ligand>
        <name>AMP</name>
        <dbReference type="ChEBI" id="CHEBI:456215"/>
    </ligand>
</feature>
<accession>A0A1G9X1I1</accession>
<feature type="binding site" evidence="6">
    <location>
        <begin position="10"/>
        <end position="15"/>
    </location>
    <ligand>
        <name>ATP</name>
        <dbReference type="ChEBI" id="CHEBI:30616"/>
    </ligand>
</feature>
<keyword evidence="6" id="KW-0862">Zinc</keyword>
<dbReference type="CDD" id="cd01428">
    <property type="entry name" value="ADK"/>
    <property type="match status" value="1"/>
</dbReference>
<comment type="pathway">
    <text evidence="6">Purine metabolism; AMP biosynthesis via salvage pathway; AMP from ADP: step 1/1.</text>
</comment>
<dbReference type="InterPro" id="IPR000850">
    <property type="entry name" value="Adenylat/UMP-CMP_kin"/>
</dbReference>
<evidence type="ECO:0000313" key="11">
    <source>
        <dbReference type="Proteomes" id="UP000199309"/>
    </source>
</evidence>
<dbReference type="SUPFAM" id="SSF52540">
    <property type="entry name" value="P-loop containing nucleoside triphosphate hydrolases"/>
    <property type="match status" value="1"/>
</dbReference>